<dbReference type="Pfam" id="PF01243">
    <property type="entry name" value="PNPOx_N"/>
    <property type="match status" value="1"/>
</dbReference>
<sequence>MASLYTDAHRALQAEFGTTKLADRLDTDWVHETVREDEAAFIGSRDFFFLSTVDPDGMPTVSYKGGGPGFVTVVDAATLAFPGYDGNGMFYSMGNIEGQAKVGLLFIDFETPHRVRVQGHARMLRDDPLMAGYKEAKYLVKVEVTKIWVNCPRYIHKHQRIGLNKYVPTPGKETPLAAWKRLELAGDVISDEDKARVAKEGRLEVSEYQALVARGEA</sequence>
<dbReference type="EMBL" id="BPQR01000018">
    <property type="protein sequence ID" value="GJE05814.1"/>
    <property type="molecule type" value="Genomic_DNA"/>
</dbReference>
<evidence type="ECO:0000313" key="3">
    <source>
        <dbReference type="Proteomes" id="UP001055102"/>
    </source>
</evidence>
<evidence type="ECO:0000259" key="1">
    <source>
        <dbReference type="Pfam" id="PF01243"/>
    </source>
</evidence>
<dbReference type="PANTHER" id="PTHR42815:SF2">
    <property type="entry name" value="FAD-BINDING, PUTATIVE (AFU_ORTHOLOGUE AFUA_6G07600)-RELATED"/>
    <property type="match status" value="1"/>
</dbReference>
<dbReference type="InterPro" id="IPR011576">
    <property type="entry name" value="Pyridox_Oxase_N"/>
</dbReference>
<reference evidence="2" key="2">
    <citation type="submission" date="2021-08" db="EMBL/GenBank/DDBJ databases">
        <authorList>
            <person name="Tani A."/>
            <person name="Ola A."/>
            <person name="Ogura Y."/>
            <person name="Katsura K."/>
            <person name="Hayashi T."/>
        </authorList>
    </citation>
    <scope>NUCLEOTIDE SEQUENCE</scope>
    <source>
        <strain evidence="2">LMG 23639</strain>
    </source>
</reference>
<dbReference type="PANTHER" id="PTHR42815">
    <property type="entry name" value="FAD-BINDING, PUTATIVE (AFU_ORTHOLOGUE AFUA_6G07600)-RELATED"/>
    <property type="match status" value="1"/>
</dbReference>
<comment type="caution">
    <text evidence="2">The sequence shown here is derived from an EMBL/GenBank/DDBJ whole genome shotgun (WGS) entry which is preliminary data.</text>
</comment>
<feature type="domain" description="Pyridoxamine 5'-phosphate oxidase N-terminal" evidence="1">
    <location>
        <begin position="39"/>
        <end position="138"/>
    </location>
</feature>
<reference evidence="2" key="1">
    <citation type="journal article" date="2021" name="Front. Microbiol.">
        <title>Comprehensive Comparative Genomics and Phenotyping of Methylobacterium Species.</title>
        <authorList>
            <person name="Alessa O."/>
            <person name="Ogura Y."/>
            <person name="Fujitani Y."/>
            <person name="Takami H."/>
            <person name="Hayashi T."/>
            <person name="Sahin N."/>
            <person name="Tani A."/>
        </authorList>
    </citation>
    <scope>NUCLEOTIDE SEQUENCE</scope>
    <source>
        <strain evidence="2">LMG 23639</strain>
    </source>
</reference>
<evidence type="ECO:0000313" key="2">
    <source>
        <dbReference type="EMBL" id="GJE05814.1"/>
    </source>
</evidence>
<dbReference type="SUPFAM" id="SSF50475">
    <property type="entry name" value="FMN-binding split barrel"/>
    <property type="match status" value="1"/>
</dbReference>
<dbReference type="Proteomes" id="UP001055102">
    <property type="component" value="Unassembled WGS sequence"/>
</dbReference>
<protein>
    <recommendedName>
        <fullName evidence="1">Pyridoxamine 5'-phosphate oxidase N-terminal domain-containing protein</fullName>
    </recommendedName>
</protein>
<keyword evidence="3" id="KW-1185">Reference proteome</keyword>
<gene>
    <name evidence="2" type="ORF">AOPFMNJM_1120</name>
</gene>
<dbReference type="InterPro" id="IPR012349">
    <property type="entry name" value="Split_barrel_FMN-bd"/>
</dbReference>
<organism evidence="2 3">
    <name type="scientific">Methylobacterium jeotgali</name>
    <dbReference type="NCBI Taxonomy" id="381630"/>
    <lineage>
        <taxon>Bacteria</taxon>
        <taxon>Pseudomonadati</taxon>
        <taxon>Pseudomonadota</taxon>
        <taxon>Alphaproteobacteria</taxon>
        <taxon>Hyphomicrobiales</taxon>
        <taxon>Methylobacteriaceae</taxon>
        <taxon>Methylobacterium</taxon>
    </lineage>
</organism>
<dbReference type="RefSeq" id="WP_238274479.1">
    <property type="nucleotide sequence ID" value="NZ_BPQR01000018.1"/>
</dbReference>
<name>A0ABQ4SVI6_9HYPH</name>
<accession>A0ABQ4SVI6</accession>
<dbReference type="Gene3D" id="2.30.110.10">
    <property type="entry name" value="Electron Transport, Fmn-binding Protein, Chain A"/>
    <property type="match status" value="1"/>
</dbReference>
<proteinExistence type="predicted"/>